<accession>A0A518C5F5</accession>
<name>A0A518C5F5_9BACT</name>
<proteinExistence type="predicted"/>
<dbReference type="EMBL" id="CP036289">
    <property type="protein sequence ID" value="QDU74459.1"/>
    <property type="molecule type" value="Genomic_DNA"/>
</dbReference>
<evidence type="ECO:0000313" key="2">
    <source>
        <dbReference type="Proteomes" id="UP000318626"/>
    </source>
</evidence>
<keyword evidence="2" id="KW-1185">Reference proteome</keyword>
<dbReference type="OrthoDB" id="287951at2"/>
<reference evidence="2" key="1">
    <citation type="submission" date="2019-02" db="EMBL/GenBank/DDBJ databases">
        <title>Deep-cultivation of Planctomycetes and their phenomic and genomic characterization uncovers novel biology.</title>
        <authorList>
            <person name="Wiegand S."/>
            <person name="Jogler M."/>
            <person name="Boedeker C."/>
            <person name="Pinto D."/>
            <person name="Vollmers J."/>
            <person name="Rivas-Marin E."/>
            <person name="Kohn T."/>
            <person name="Peeters S.H."/>
            <person name="Heuer A."/>
            <person name="Rast P."/>
            <person name="Oberbeckmann S."/>
            <person name="Bunk B."/>
            <person name="Jeske O."/>
            <person name="Meyerdierks A."/>
            <person name="Storesund J.E."/>
            <person name="Kallscheuer N."/>
            <person name="Luecker S."/>
            <person name="Lage O.M."/>
            <person name="Pohl T."/>
            <person name="Merkel B.J."/>
            <person name="Hornburger P."/>
            <person name="Mueller R.-W."/>
            <person name="Bruemmer F."/>
            <person name="Labrenz M."/>
            <person name="Spormann A.M."/>
            <person name="Op den Camp H."/>
            <person name="Overmann J."/>
            <person name="Amann R."/>
            <person name="Jetten M.S.M."/>
            <person name="Mascher T."/>
            <person name="Medema M.H."/>
            <person name="Devos D.P."/>
            <person name="Kaster A.-K."/>
            <person name="Ovreas L."/>
            <person name="Rohde M."/>
            <person name="Galperin M.Y."/>
            <person name="Jogler C."/>
        </authorList>
    </citation>
    <scope>NUCLEOTIDE SEQUENCE [LARGE SCALE GENOMIC DNA]</scope>
    <source>
        <strain evidence="2">Pan97</strain>
    </source>
</reference>
<dbReference type="Proteomes" id="UP000318626">
    <property type="component" value="Chromosome"/>
</dbReference>
<gene>
    <name evidence="1" type="ORF">Pan97_14670</name>
</gene>
<dbReference type="KEGG" id="bvo:Pan97_14670"/>
<dbReference type="RefSeq" id="WP_144971417.1">
    <property type="nucleotide sequence ID" value="NZ_CP036289.1"/>
</dbReference>
<dbReference type="PROSITE" id="PS51257">
    <property type="entry name" value="PROKAR_LIPOPROTEIN"/>
    <property type="match status" value="1"/>
</dbReference>
<organism evidence="1 2">
    <name type="scientific">Bremerella volcania</name>
    <dbReference type="NCBI Taxonomy" id="2527984"/>
    <lineage>
        <taxon>Bacteria</taxon>
        <taxon>Pseudomonadati</taxon>
        <taxon>Planctomycetota</taxon>
        <taxon>Planctomycetia</taxon>
        <taxon>Pirellulales</taxon>
        <taxon>Pirellulaceae</taxon>
        <taxon>Bremerella</taxon>
    </lineage>
</organism>
<evidence type="ECO:0000313" key="1">
    <source>
        <dbReference type="EMBL" id="QDU74459.1"/>
    </source>
</evidence>
<evidence type="ECO:0008006" key="3">
    <source>
        <dbReference type="Google" id="ProtNLM"/>
    </source>
</evidence>
<sequence>MHLRNFVAIFCLAACLFAGCDQGPAREPNPRYAVTGTVTLDGQPLTEGEIIFESAEDAAAGIPPAIGKIENGKYEVKAAPGTKKVSISVKVPDGPADVTGLQPTKETIPAKYNAKTTLTSDVTEGKNTADFALESK</sequence>
<dbReference type="AlphaFoldDB" id="A0A518C5F5"/>
<protein>
    <recommendedName>
        <fullName evidence="3">Carboxypeptidase regulatory-like domain-containing protein</fullName>
    </recommendedName>
</protein>